<dbReference type="OrthoDB" id="5404651at2759"/>
<organism evidence="2">
    <name type="scientific">Dendroctonus ponderosae</name>
    <name type="common">Mountain pine beetle</name>
    <dbReference type="NCBI Taxonomy" id="77166"/>
    <lineage>
        <taxon>Eukaryota</taxon>
        <taxon>Metazoa</taxon>
        <taxon>Ecdysozoa</taxon>
        <taxon>Arthropoda</taxon>
        <taxon>Hexapoda</taxon>
        <taxon>Insecta</taxon>
        <taxon>Pterygota</taxon>
        <taxon>Neoptera</taxon>
        <taxon>Endopterygota</taxon>
        <taxon>Coleoptera</taxon>
        <taxon>Polyphaga</taxon>
        <taxon>Cucujiformia</taxon>
        <taxon>Curculionidae</taxon>
        <taxon>Scolytinae</taxon>
        <taxon>Dendroctonus</taxon>
    </lineage>
</organism>
<keyword evidence="1" id="KW-0813">Transport</keyword>
<dbReference type="InterPro" id="IPR052565">
    <property type="entry name" value="Glutaredoxin-like_YDR286C"/>
</dbReference>
<protein>
    <recommendedName>
        <fullName evidence="1">Glutaredoxin-like protein</fullName>
    </recommendedName>
</protein>
<keyword evidence="1" id="KW-0249">Electron transport</keyword>
<evidence type="ECO:0000313" key="2">
    <source>
        <dbReference type="EMBL" id="ENN83118.1"/>
    </source>
</evidence>
<accession>N6TYH2</accession>
<proteinExistence type="inferred from homology"/>
<sequence length="92" mass="11085">LDQSWANKRPKLTLYTRDPCPLCDDLKAELVPYLELVDIQTVDISKKENLRWLRLYRYEIPVLFFNGEFLCKHRLNEELLRQKLTALKSNYQ</sequence>
<dbReference type="SUPFAM" id="SSF52833">
    <property type="entry name" value="Thioredoxin-like"/>
    <property type="match status" value="1"/>
</dbReference>
<dbReference type="PANTHER" id="PTHR33558:SF1">
    <property type="entry name" value="GLUTAREDOXIN-LIKE PROTEIN C5ORF63 HOMOLOG"/>
    <property type="match status" value="1"/>
</dbReference>
<feature type="non-terminal residue" evidence="2">
    <location>
        <position position="1"/>
    </location>
</feature>
<dbReference type="PANTHER" id="PTHR33558">
    <property type="entry name" value="GLUTAREDOXIN-LIKE PROTEIN C5ORF63 HOMOLOG"/>
    <property type="match status" value="1"/>
</dbReference>
<gene>
    <name evidence="2" type="ORF">YQE_00520</name>
</gene>
<name>N6TYH2_DENPD</name>
<dbReference type="InterPro" id="IPR008554">
    <property type="entry name" value="Glutaredoxin-like"/>
</dbReference>
<evidence type="ECO:0000256" key="1">
    <source>
        <dbReference type="RuleBase" id="RU363082"/>
    </source>
</evidence>
<dbReference type="AlphaFoldDB" id="N6TYH2"/>
<dbReference type="HOGENOM" id="CLU_125054_0_1_1"/>
<dbReference type="OMA" id="QYLMKHG"/>
<comment type="similarity">
    <text evidence="1">Belongs to the glutaredoxin family.</text>
</comment>
<dbReference type="Pfam" id="PF05768">
    <property type="entry name" value="Glrx-like"/>
    <property type="match status" value="1"/>
</dbReference>
<dbReference type="InterPro" id="IPR036249">
    <property type="entry name" value="Thioredoxin-like_sf"/>
</dbReference>
<dbReference type="Gene3D" id="3.40.30.10">
    <property type="entry name" value="Glutaredoxin"/>
    <property type="match status" value="1"/>
</dbReference>
<reference evidence="2" key="1">
    <citation type="journal article" date="2013" name="Genome Biol.">
        <title>Draft genome of the mountain pine beetle, Dendroctonus ponderosae Hopkins, a major forest pest.</title>
        <authorList>
            <person name="Keeling C.I."/>
            <person name="Yuen M.M."/>
            <person name="Liao N.Y."/>
            <person name="Docking T.R."/>
            <person name="Chan S.K."/>
            <person name="Taylor G.A."/>
            <person name="Palmquist D.L."/>
            <person name="Jackman S.D."/>
            <person name="Nguyen A."/>
            <person name="Li M."/>
            <person name="Henderson H."/>
            <person name="Janes J.K."/>
            <person name="Zhao Y."/>
            <person name="Pandoh P."/>
            <person name="Moore R."/>
            <person name="Sperling F.A."/>
            <person name="Huber D.P."/>
            <person name="Birol I."/>
            <person name="Jones S.J."/>
            <person name="Bohlmann J."/>
        </authorList>
    </citation>
    <scope>NUCLEOTIDE SEQUENCE</scope>
</reference>
<dbReference type="EMBL" id="KB736878">
    <property type="protein sequence ID" value="ENN83118.1"/>
    <property type="molecule type" value="Genomic_DNA"/>
</dbReference>